<dbReference type="SUPFAM" id="SSF47413">
    <property type="entry name" value="lambda repressor-like DNA-binding domains"/>
    <property type="match status" value="1"/>
</dbReference>
<feature type="domain" description="HTH cro/C1-type" evidence="1">
    <location>
        <begin position="6"/>
        <end position="59"/>
    </location>
</feature>
<comment type="caution">
    <text evidence="2">The sequence shown here is derived from an EMBL/GenBank/DDBJ whole genome shotgun (WGS) entry which is preliminary data.</text>
</comment>
<evidence type="ECO:0000259" key="1">
    <source>
        <dbReference type="PROSITE" id="PS50943"/>
    </source>
</evidence>
<dbReference type="EMBL" id="MIJY01000012">
    <property type="protein sequence ID" value="OEG16795.1"/>
    <property type="molecule type" value="Genomic_DNA"/>
</dbReference>
<proteinExistence type="predicted"/>
<evidence type="ECO:0000313" key="2">
    <source>
        <dbReference type="EMBL" id="OEG16795.1"/>
    </source>
</evidence>
<evidence type="ECO:0000313" key="3">
    <source>
        <dbReference type="Proteomes" id="UP000095094"/>
    </source>
</evidence>
<dbReference type="Pfam" id="PF01381">
    <property type="entry name" value="HTH_3"/>
    <property type="match status" value="1"/>
</dbReference>
<dbReference type="PROSITE" id="PS50943">
    <property type="entry name" value="HTH_CROC1"/>
    <property type="match status" value="1"/>
</dbReference>
<dbReference type="Pfam" id="PF18106">
    <property type="entry name" value="Rol_Rep_N"/>
    <property type="match status" value="1"/>
</dbReference>
<dbReference type="SMART" id="SM00530">
    <property type="entry name" value="HTH_XRE"/>
    <property type="match status" value="1"/>
</dbReference>
<gene>
    <name evidence="2" type="ORF">BCR25_04145</name>
</gene>
<protein>
    <recommendedName>
        <fullName evidence="1">HTH cro/C1-type domain-containing protein</fullName>
    </recommendedName>
</protein>
<keyword evidence="3" id="KW-1185">Reference proteome</keyword>
<dbReference type="Proteomes" id="UP000095094">
    <property type="component" value="Unassembled WGS sequence"/>
</dbReference>
<dbReference type="Pfam" id="PF02486">
    <property type="entry name" value="Rep_trans"/>
    <property type="match status" value="1"/>
</dbReference>
<dbReference type="CDD" id="cd00093">
    <property type="entry name" value="HTH_XRE"/>
    <property type="match status" value="1"/>
</dbReference>
<dbReference type="GO" id="GO:0003677">
    <property type="term" value="F:DNA binding"/>
    <property type="evidence" value="ECO:0007669"/>
    <property type="project" value="InterPro"/>
</dbReference>
<dbReference type="InterPro" id="IPR003491">
    <property type="entry name" value="REP-like_C"/>
</dbReference>
<dbReference type="InterPro" id="IPR001387">
    <property type="entry name" value="Cro/C1-type_HTH"/>
</dbReference>
<dbReference type="InterPro" id="IPR010982">
    <property type="entry name" value="Lambda_DNA-bd_dom_sf"/>
</dbReference>
<dbReference type="RefSeq" id="WP_069663192.1">
    <property type="nucleotide sequence ID" value="NZ_JBHUJJ010000001.1"/>
</dbReference>
<sequence>MTGDELKKIRKRLGYTLRTFSPKVGISRAMLSDYEREKYPIPDDKVKQIKENLGLVSESSYQLHVHFDYLKFTFFDSTIRTILEKVIGIPMKYFVMEESSKHNYEAKYSCGNIVVFDRTSDSRQGILLDLTGMGVYELEQYLESIGLTFREWLARVLDPSWYSSRGYYSRLHSTRLDIAIDEMYDPINGNFDLYELKKRRDKELINTDFQVYREQEKKFREDHGGLTLYYGARGGEGMFVRFYEKRYELASKMRMNVGEVIEEYGIWNRYELELGKDYNEQVFSDYINGVPLDDIAINLLLSKFEVYDEQVDSQGNIELVFYKEFYEVFGSWKKVKLNKKREEPSLERSMRCIELQWAKRLKIIELSLGKQGFALWLRELMDRAELTDKDIRQIEFEKFIEKKGLN</sequence>
<dbReference type="InterPro" id="IPR040819">
    <property type="entry name" value="Rol_Rep_N"/>
</dbReference>
<reference evidence="3" key="1">
    <citation type="submission" date="2016-09" db="EMBL/GenBank/DDBJ databases">
        <authorList>
            <person name="Gulvik C.A."/>
        </authorList>
    </citation>
    <scope>NUCLEOTIDE SEQUENCE [LARGE SCALE GENOMIC DNA]</scope>
    <source>
        <strain evidence="3">LMG 8895</strain>
    </source>
</reference>
<dbReference type="Gene3D" id="1.10.260.40">
    <property type="entry name" value="lambda repressor-like DNA-binding domains"/>
    <property type="match status" value="1"/>
</dbReference>
<accession>A0A1E5GVY9</accession>
<dbReference type="AlphaFoldDB" id="A0A1E5GVY9"/>
<organism evidence="2 3">
    <name type="scientific">Enterococcus termitis</name>
    <dbReference type="NCBI Taxonomy" id="332950"/>
    <lineage>
        <taxon>Bacteria</taxon>
        <taxon>Bacillati</taxon>
        <taxon>Bacillota</taxon>
        <taxon>Bacilli</taxon>
        <taxon>Lactobacillales</taxon>
        <taxon>Enterococcaceae</taxon>
        <taxon>Enterococcus</taxon>
    </lineage>
</organism>
<name>A0A1E5GVY9_9ENTE</name>